<feature type="region of interest" description="Disordered" evidence="1">
    <location>
        <begin position="1"/>
        <end position="31"/>
    </location>
</feature>
<sequence>MTDTGCRQGHPYLRLGTVPAQPTRQPEHDHPGLLGRRAHRLRQFLAGATLTQGVVSVEDGAHRVVAYAGCGDEADGLRRRSILGRSRPEPYLALLRRLGVYQRVRSGEEVVRVAEQPEPGARRRLVIGINAGRRPLGMSGMALLSPLCVLALPETEDRDLGTI</sequence>
<organism evidence="2 3">
    <name type="scientific">Streptomyces kunmingensis</name>
    <dbReference type="NCBI Taxonomy" id="68225"/>
    <lineage>
        <taxon>Bacteria</taxon>
        <taxon>Bacillati</taxon>
        <taxon>Actinomycetota</taxon>
        <taxon>Actinomycetes</taxon>
        <taxon>Kitasatosporales</taxon>
        <taxon>Streptomycetaceae</taxon>
        <taxon>Streptomyces</taxon>
    </lineage>
</organism>
<reference evidence="2 3" key="1">
    <citation type="submission" date="2022-10" db="EMBL/GenBank/DDBJ databases">
        <authorList>
            <person name="Xie J."/>
            <person name="Shen N."/>
        </authorList>
    </citation>
    <scope>NUCLEOTIDE SEQUENCE [LARGE SCALE GENOMIC DNA]</scope>
    <source>
        <strain evidence="2 3">DSM 41681</strain>
    </source>
</reference>
<protein>
    <submittedName>
        <fullName evidence="2">Uncharacterized protein</fullName>
    </submittedName>
</protein>
<keyword evidence="3" id="KW-1185">Reference proteome</keyword>
<evidence type="ECO:0000313" key="2">
    <source>
        <dbReference type="EMBL" id="MEB3963280.1"/>
    </source>
</evidence>
<evidence type="ECO:0000313" key="3">
    <source>
        <dbReference type="Proteomes" id="UP001352223"/>
    </source>
</evidence>
<evidence type="ECO:0000256" key="1">
    <source>
        <dbReference type="SAM" id="MobiDB-lite"/>
    </source>
</evidence>
<comment type="caution">
    <text evidence="2">The sequence shown here is derived from an EMBL/GenBank/DDBJ whole genome shotgun (WGS) entry which is preliminary data.</text>
</comment>
<dbReference type="RefSeq" id="WP_324770989.1">
    <property type="nucleotide sequence ID" value="NZ_BAAATS010000028.1"/>
</dbReference>
<proteinExistence type="predicted"/>
<accession>A0ABU6CEY9</accession>
<name>A0ABU6CEY9_9ACTN</name>
<dbReference type="Proteomes" id="UP001352223">
    <property type="component" value="Unassembled WGS sequence"/>
</dbReference>
<gene>
    <name evidence="2" type="ORF">OKJ48_23995</name>
</gene>
<dbReference type="EMBL" id="JAOZYB010000223">
    <property type="protein sequence ID" value="MEB3963280.1"/>
    <property type="molecule type" value="Genomic_DNA"/>
</dbReference>